<dbReference type="AlphaFoldDB" id="A0A8X6IIA8"/>
<comment type="caution">
    <text evidence="1">The sequence shown here is derived from an EMBL/GenBank/DDBJ whole genome shotgun (WGS) entry which is preliminary data.</text>
</comment>
<dbReference type="Proteomes" id="UP000886998">
    <property type="component" value="Unassembled WGS sequence"/>
</dbReference>
<organism evidence="1 2">
    <name type="scientific">Trichonephila inaurata madagascariensis</name>
    <dbReference type="NCBI Taxonomy" id="2747483"/>
    <lineage>
        <taxon>Eukaryota</taxon>
        <taxon>Metazoa</taxon>
        <taxon>Ecdysozoa</taxon>
        <taxon>Arthropoda</taxon>
        <taxon>Chelicerata</taxon>
        <taxon>Arachnida</taxon>
        <taxon>Araneae</taxon>
        <taxon>Araneomorphae</taxon>
        <taxon>Entelegynae</taxon>
        <taxon>Araneoidea</taxon>
        <taxon>Nephilidae</taxon>
        <taxon>Trichonephila</taxon>
        <taxon>Trichonephila inaurata</taxon>
    </lineage>
</organism>
<dbReference type="OrthoDB" id="7367179at2759"/>
<name>A0A8X6IIA8_9ARAC</name>
<accession>A0A8X6IIA8</accession>
<sequence length="171" mass="20429">MSKNPRTLKVLQNVAYSESEELITRRDLEHNPESYISKKGKPYFGKKKIDGKWSFVEPKSERKIKDRCNCKQSLKDNTKLQCKKLPEEGQKCFEKFWGMSWKEKKVYVRMSSICKRKQRKRCAGTSSRRKSFAELYFFNGNGNRYRVYKRMILISLCVGECHQKVDYTQRR</sequence>
<reference evidence="1" key="1">
    <citation type="submission" date="2020-08" db="EMBL/GenBank/DDBJ databases">
        <title>Multicomponent nature underlies the extraordinary mechanical properties of spider dragline silk.</title>
        <authorList>
            <person name="Kono N."/>
            <person name="Nakamura H."/>
            <person name="Mori M."/>
            <person name="Yoshida Y."/>
            <person name="Ohtoshi R."/>
            <person name="Malay A.D."/>
            <person name="Moran D.A.P."/>
            <person name="Tomita M."/>
            <person name="Numata K."/>
            <person name="Arakawa K."/>
        </authorList>
    </citation>
    <scope>NUCLEOTIDE SEQUENCE</scope>
</reference>
<proteinExistence type="predicted"/>
<dbReference type="EMBL" id="BMAV01026065">
    <property type="protein sequence ID" value="GFS47016.1"/>
    <property type="molecule type" value="Genomic_DNA"/>
</dbReference>
<evidence type="ECO:0000313" key="2">
    <source>
        <dbReference type="Proteomes" id="UP000886998"/>
    </source>
</evidence>
<evidence type="ECO:0000313" key="1">
    <source>
        <dbReference type="EMBL" id="GFS47016.1"/>
    </source>
</evidence>
<gene>
    <name evidence="1" type="ORF">TNIN_23991</name>
</gene>
<keyword evidence="2" id="KW-1185">Reference proteome</keyword>
<protein>
    <submittedName>
        <fullName evidence="1">Uncharacterized protein</fullName>
    </submittedName>
</protein>